<accession>A0ABR2I7N8</accession>
<comment type="caution">
    <text evidence="2">The sequence shown here is derived from an EMBL/GenBank/DDBJ whole genome shotgun (WGS) entry which is preliminary data.</text>
</comment>
<sequence length="134" mass="14387">MEPPKIEDITDLPEQKPHGTSGPSSSTIATESSSDGSPWTLRSTPDPNLLEYSWDPGYGMSSLEVNFMPVNWNSCPSGWNQSFPAEEPRILPVEELPLPPLATLNLGGDAAPAGGGSPDLYDWVMSKAAGLRFE</sequence>
<dbReference type="EMBL" id="JAPCWZ010000006">
    <property type="protein sequence ID" value="KAK8859030.1"/>
    <property type="molecule type" value="Genomic_DNA"/>
</dbReference>
<proteinExistence type="predicted"/>
<keyword evidence="3" id="KW-1185">Reference proteome</keyword>
<dbReference type="Proteomes" id="UP001390339">
    <property type="component" value="Unassembled WGS sequence"/>
</dbReference>
<evidence type="ECO:0000256" key="1">
    <source>
        <dbReference type="SAM" id="MobiDB-lite"/>
    </source>
</evidence>
<gene>
    <name evidence="2" type="ORF">PGQ11_009764</name>
</gene>
<protein>
    <submittedName>
        <fullName evidence="2">Uncharacterized protein</fullName>
    </submittedName>
</protein>
<reference evidence="2 3" key="1">
    <citation type="journal article" date="2024" name="IMA Fungus">
        <title>Apiospora arundinis, a panoply of carbohydrate-active enzymes and secondary metabolites.</title>
        <authorList>
            <person name="Sorensen T."/>
            <person name="Petersen C."/>
            <person name="Muurmann A.T."/>
            <person name="Christiansen J.V."/>
            <person name="Brundto M.L."/>
            <person name="Overgaard C.K."/>
            <person name="Boysen A.T."/>
            <person name="Wollenberg R.D."/>
            <person name="Larsen T.O."/>
            <person name="Sorensen J.L."/>
            <person name="Nielsen K.L."/>
            <person name="Sondergaard T.E."/>
        </authorList>
    </citation>
    <scope>NUCLEOTIDE SEQUENCE [LARGE SCALE GENOMIC DNA]</scope>
    <source>
        <strain evidence="2 3">AAU 773</strain>
    </source>
</reference>
<evidence type="ECO:0000313" key="2">
    <source>
        <dbReference type="EMBL" id="KAK8859030.1"/>
    </source>
</evidence>
<feature type="region of interest" description="Disordered" evidence="1">
    <location>
        <begin position="1"/>
        <end position="46"/>
    </location>
</feature>
<evidence type="ECO:0000313" key="3">
    <source>
        <dbReference type="Proteomes" id="UP001390339"/>
    </source>
</evidence>
<organism evidence="2 3">
    <name type="scientific">Apiospora arundinis</name>
    <dbReference type="NCBI Taxonomy" id="335852"/>
    <lineage>
        <taxon>Eukaryota</taxon>
        <taxon>Fungi</taxon>
        <taxon>Dikarya</taxon>
        <taxon>Ascomycota</taxon>
        <taxon>Pezizomycotina</taxon>
        <taxon>Sordariomycetes</taxon>
        <taxon>Xylariomycetidae</taxon>
        <taxon>Amphisphaeriales</taxon>
        <taxon>Apiosporaceae</taxon>
        <taxon>Apiospora</taxon>
    </lineage>
</organism>
<feature type="compositionally biased region" description="Basic and acidic residues" evidence="1">
    <location>
        <begin position="1"/>
        <end position="17"/>
    </location>
</feature>
<name>A0ABR2I7N8_9PEZI</name>
<feature type="compositionally biased region" description="Low complexity" evidence="1">
    <location>
        <begin position="21"/>
        <end position="37"/>
    </location>
</feature>